<keyword evidence="1" id="KW-0863">Zinc-finger</keyword>
<protein>
    <recommendedName>
        <fullName evidence="3">CCHC-type domain-containing protein</fullName>
    </recommendedName>
</protein>
<evidence type="ECO:0000313" key="4">
    <source>
        <dbReference type="EMBL" id="CAK7947320.1"/>
    </source>
</evidence>
<evidence type="ECO:0000313" key="5">
    <source>
        <dbReference type="Proteomes" id="UP001162060"/>
    </source>
</evidence>
<reference evidence="4" key="1">
    <citation type="submission" date="2024-01" db="EMBL/GenBank/DDBJ databases">
        <authorList>
            <person name="Webb A."/>
        </authorList>
    </citation>
    <scope>NUCLEOTIDE SEQUENCE</scope>
    <source>
        <strain evidence="4">Pm1</strain>
    </source>
</reference>
<dbReference type="Pfam" id="PF00098">
    <property type="entry name" value="zf-CCHC"/>
    <property type="match status" value="1"/>
</dbReference>
<keyword evidence="1" id="KW-0479">Metal-binding</keyword>
<accession>A0AAV1VLW9</accession>
<dbReference type="PROSITE" id="PS50158">
    <property type="entry name" value="ZF_CCHC"/>
    <property type="match status" value="1"/>
</dbReference>
<dbReference type="InterPro" id="IPR036875">
    <property type="entry name" value="Znf_CCHC_sf"/>
</dbReference>
<feature type="domain" description="CCHC-type" evidence="3">
    <location>
        <begin position="265"/>
        <end position="279"/>
    </location>
</feature>
<proteinExistence type="predicted"/>
<comment type="caution">
    <text evidence="4">The sequence shown here is derived from an EMBL/GenBank/DDBJ whole genome shotgun (WGS) entry which is preliminary data.</text>
</comment>
<organism evidence="4 5">
    <name type="scientific">Peronospora matthiolae</name>
    <dbReference type="NCBI Taxonomy" id="2874970"/>
    <lineage>
        <taxon>Eukaryota</taxon>
        <taxon>Sar</taxon>
        <taxon>Stramenopiles</taxon>
        <taxon>Oomycota</taxon>
        <taxon>Peronosporomycetes</taxon>
        <taxon>Peronosporales</taxon>
        <taxon>Peronosporaceae</taxon>
        <taxon>Peronospora</taxon>
    </lineage>
</organism>
<evidence type="ECO:0000256" key="1">
    <source>
        <dbReference type="PROSITE-ProRule" id="PRU00047"/>
    </source>
</evidence>
<dbReference type="Gene3D" id="4.10.60.10">
    <property type="entry name" value="Zinc finger, CCHC-type"/>
    <property type="match status" value="1"/>
</dbReference>
<dbReference type="GO" id="GO:0003676">
    <property type="term" value="F:nucleic acid binding"/>
    <property type="evidence" value="ECO:0007669"/>
    <property type="project" value="InterPro"/>
</dbReference>
<dbReference type="SMART" id="SM00343">
    <property type="entry name" value="ZnF_C2HC"/>
    <property type="match status" value="1"/>
</dbReference>
<dbReference type="AlphaFoldDB" id="A0AAV1VLW9"/>
<keyword evidence="1" id="KW-0862">Zinc</keyword>
<gene>
    <name evidence="4" type="ORF">PM001_LOCUS32470</name>
</gene>
<dbReference type="InterPro" id="IPR001878">
    <property type="entry name" value="Znf_CCHC"/>
</dbReference>
<dbReference type="SUPFAM" id="SSF57756">
    <property type="entry name" value="Retrovirus zinc finger-like domains"/>
    <property type="match status" value="1"/>
</dbReference>
<dbReference type="EMBL" id="CAKLBY020000378">
    <property type="protein sequence ID" value="CAK7947320.1"/>
    <property type="molecule type" value="Genomic_DNA"/>
</dbReference>
<name>A0AAV1VLW9_9STRA</name>
<evidence type="ECO:0000259" key="3">
    <source>
        <dbReference type="PROSITE" id="PS50158"/>
    </source>
</evidence>
<dbReference type="Proteomes" id="UP001162060">
    <property type="component" value="Unassembled WGS sequence"/>
</dbReference>
<evidence type="ECO:0000256" key="2">
    <source>
        <dbReference type="SAM" id="MobiDB-lite"/>
    </source>
</evidence>
<dbReference type="GO" id="GO:0008270">
    <property type="term" value="F:zinc ion binding"/>
    <property type="evidence" value="ECO:0007669"/>
    <property type="project" value="UniProtKB-KW"/>
</dbReference>
<feature type="region of interest" description="Disordered" evidence="2">
    <location>
        <begin position="277"/>
        <end position="308"/>
    </location>
</feature>
<sequence>MPEFGMSDSSYFDAPDVSLEHATFPHLTGVEWDAPNRLAAISGEAFVVSLMRSATPDGQRLAIHDYMARELAESHRRGLTPSRTSRNDAVKMETSAYSGEGKERLSLSRWFREVDIAIASRLLEAPQAKVNFLLSRLTGKSKEWALGKLVVDEFAFPTLEAIQSDLRLAFEPPRKRSWCVQGSCPCDRTRLSLERAEPATLEEAFAIAFREDFRVTKAYTKPSVVTAVRSAGPEPMEIDAIESSGDRRRSTAYKGDVRGGRQMICFRCRKPGHRAAECRAPAPMSVRATDTHHEGGAPISRPKNGRDQ</sequence>